<organism evidence="2 3">
    <name type="scientific">Acetonema longum DSM 6540</name>
    <dbReference type="NCBI Taxonomy" id="1009370"/>
    <lineage>
        <taxon>Bacteria</taxon>
        <taxon>Bacillati</taxon>
        <taxon>Bacillota</taxon>
        <taxon>Negativicutes</taxon>
        <taxon>Acetonemataceae</taxon>
        <taxon>Acetonema</taxon>
    </lineage>
</organism>
<feature type="domain" description="LysM" evidence="1">
    <location>
        <begin position="59"/>
        <end position="102"/>
    </location>
</feature>
<dbReference type="GO" id="GO:0004222">
    <property type="term" value="F:metalloendopeptidase activity"/>
    <property type="evidence" value="ECO:0007669"/>
    <property type="project" value="TreeGrafter"/>
</dbReference>
<evidence type="ECO:0000313" key="3">
    <source>
        <dbReference type="Proteomes" id="UP000003240"/>
    </source>
</evidence>
<protein>
    <submittedName>
        <fullName evidence="2">Peptidase M23B</fullName>
    </submittedName>
</protein>
<gene>
    <name evidence="2" type="ORF">ALO_07168</name>
</gene>
<dbReference type="CDD" id="cd12797">
    <property type="entry name" value="M23_peptidase"/>
    <property type="match status" value="1"/>
</dbReference>
<dbReference type="AlphaFoldDB" id="F7NH88"/>
<dbReference type="STRING" id="1009370.ALO_07168"/>
<proteinExistence type="predicted"/>
<dbReference type="SMART" id="SM00257">
    <property type="entry name" value="LysM"/>
    <property type="match status" value="2"/>
</dbReference>
<name>F7NH88_9FIRM</name>
<accession>F7NH88</accession>
<reference evidence="2 3" key="1">
    <citation type="journal article" date="2011" name="EMBO J.">
        <title>Structural diversity of bacterial flagellar motors.</title>
        <authorList>
            <person name="Chen S."/>
            <person name="Beeby M."/>
            <person name="Murphy G.E."/>
            <person name="Leadbetter J.R."/>
            <person name="Hendrixson D.R."/>
            <person name="Briegel A."/>
            <person name="Li Z."/>
            <person name="Shi J."/>
            <person name="Tocheva E.I."/>
            <person name="Muller A."/>
            <person name="Dobro M.J."/>
            <person name="Jensen G.J."/>
        </authorList>
    </citation>
    <scope>NUCLEOTIDE SEQUENCE [LARGE SCALE GENOMIC DNA]</scope>
    <source>
        <strain evidence="2 3">DSM 6540</strain>
    </source>
</reference>
<dbReference type="PROSITE" id="PS51782">
    <property type="entry name" value="LYSM"/>
    <property type="match status" value="2"/>
</dbReference>
<dbReference type="InterPro" id="IPR018392">
    <property type="entry name" value="LysM"/>
</dbReference>
<dbReference type="InterPro" id="IPR016047">
    <property type="entry name" value="M23ase_b-sheet_dom"/>
</dbReference>
<dbReference type="Proteomes" id="UP000003240">
    <property type="component" value="Unassembled WGS sequence"/>
</dbReference>
<dbReference type="InterPro" id="IPR050570">
    <property type="entry name" value="Cell_wall_metabolism_enzyme"/>
</dbReference>
<dbReference type="PANTHER" id="PTHR21666">
    <property type="entry name" value="PEPTIDASE-RELATED"/>
    <property type="match status" value="1"/>
</dbReference>
<dbReference type="Pfam" id="PF01476">
    <property type="entry name" value="LysM"/>
    <property type="match status" value="2"/>
</dbReference>
<dbReference type="CDD" id="cd00118">
    <property type="entry name" value="LysM"/>
    <property type="match status" value="2"/>
</dbReference>
<evidence type="ECO:0000259" key="1">
    <source>
        <dbReference type="PROSITE" id="PS51782"/>
    </source>
</evidence>
<dbReference type="eggNOG" id="COG0739">
    <property type="taxonomic scope" value="Bacteria"/>
</dbReference>
<comment type="caution">
    <text evidence="2">The sequence shown here is derived from an EMBL/GenBank/DDBJ whole genome shotgun (WGS) entry which is preliminary data.</text>
</comment>
<dbReference type="SUPFAM" id="SSF54106">
    <property type="entry name" value="LysM domain"/>
    <property type="match status" value="1"/>
</dbReference>
<dbReference type="Gene3D" id="2.70.70.10">
    <property type="entry name" value="Glucose Permease (Domain IIA)"/>
    <property type="match status" value="1"/>
</dbReference>
<evidence type="ECO:0000313" key="2">
    <source>
        <dbReference type="EMBL" id="EGO64571.1"/>
    </source>
</evidence>
<dbReference type="PANTHER" id="PTHR21666:SF270">
    <property type="entry name" value="MUREIN HYDROLASE ACTIVATOR ENVC"/>
    <property type="match status" value="1"/>
</dbReference>
<feature type="domain" description="LysM" evidence="1">
    <location>
        <begin position="108"/>
        <end position="151"/>
    </location>
</feature>
<sequence length="287" mass="31409">MAAVLVPLIFWLLPSRHPFSEPIPLSPAASYEAGQGDSLRDLNVEQPLTATAKPRRAIVSHVVQAGETLSEIAERYDIDVDTILGANPETNELIHPGDSLIIMPQKGVMHTVNQGETLWDIAHGYGVDLSAITAANHKQDSLLRTGERLWIPGGKPRRSLAARSRYGRFIWPTYGEMTSLFGWRWGRLHSGIDIANHIGTIVMAAQSGRVSFAGWLGGYGRTIIIEHGQGFSTVYGHLSDYEINKGDYVAAGQPIAYMGNSGLSTGPHLHFEIRRNEEALDPLSLLP</sequence>
<dbReference type="Gene3D" id="3.10.350.10">
    <property type="entry name" value="LysM domain"/>
    <property type="match status" value="2"/>
</dbReference>
<keyword evidence="3" id="KW-1185">Reference proteome</keyword>
<dbReference type="EMBL" id="AFGF01000053">
    <property type="protein sequence ID" value="EGO64571.1"/>
    <property type="molecule type" value="Genomic_DNA"/>
</dbReference>
<dbReference type="InterPro" id="IPR036779">
    <property type="entry name" value="LysM_dom_sf"/>
</dbReference>
<dbReference type="InterPro" id="IPR011055">
    <property type="entry name" value="Dup_hybrid_motif"/>
</dbReference>
<dbReference type="Pfam" id="PF01551">
    <property type="entry name" value="Peptidase_M23"/>
    <property type="match status" value="1"/>
</dbReference>
<dbReference type="SUPFAM" id="SSF51261">
    <property type="entry name" value="Duplicated hybrid motif"/>
    <property type="match status" value="1"/>
</dbReference>